<dbReference type="Gene3D" id="2.60.40.2810">
    <property type="match status" value="8"/>
</dbReference>
<evidence type="ECO:0000259" key="3">
    <source>
        <dbReference type="Pfam" id="PF17892"/>
    </source>
</evidence>
<organism evidence="4 5">
    <name type="scientific">Celeribacter marinus</name>
    <dbReference type="NCBI Taxonomy" id="1397108"/>
    <lineage>
        <taxon>Bacteria</taxon>
        <taxon>Pseudomonadati</taxon>
        <taxon>Pseudomonadota</taxon>
        <taxon>Alphaproteobacteria</taxon>
        <taxon>Rhodobacterales</taxon>
        <taxon>Roseobacteraceae</taxon>
        <taxon>Celeribacter</taxon>
    </lineage>
</organism>
<feature type="region of interest" description="Disordered" evidence="1">
    <location>
        <begin position="213"/>
        <end position="233"/>
    </location>
</feature>
<accession>A0A0N9ZCK0</accession>
<feature type="domain" description="Hedgehog/Intein (Hint)" evidence="2">
    <location>
        <begin position="1469"/>
        <end position="1615"/>
    </location>
</feature>
<dbReference type="Gene3D" id="2.150.10.10">
    <property type="entry name" value="Serralysin-like metalloprotease, C-terminal"/>
    <property type="match status" value="4"/>
</dbReference>
<dbReference type="PROSITE" id="PS50817">
    <property type="entry name" value="INTEIN_N_TER"/>
    <property type="match status" value="1"/>
</dbReference>
<feature type="domain" description="Cadherin-like" evidence="3">
    <location>
        <begin position="492"/>
        <end position="583"/>
    </location>
</feature>
<dbReference type="GO" id="GO:0005509">
    <property type="term" value="F:calcium ion binding"/>
    <property type="evidence" value="ECO:0007669"/>
    <property type="project" value="InterPro"/>
</dbReference>
<dbReference type="InterPro" id="IPR011049">
    <property type="entry name" value="Serralysin-like_metalloprot_C"/>
</dbReference>
<dbReference type="Proteomes" id="UP000064920">
    <property type="component" value="Chromosome"/>
</dbReference>
<name>A0A0N9ZCK0_9RHOB</name>
<feature type="compositionally biased region" description="Acidic residues" evidence="1">
    <location>
        <begin position="218"/>
        <end position="230"/>
    </location>
</feature>
<feature type="region of interest" description="Disordered" evidence="1">
    <location>
        <begin position="399"/>
        <end position="419"/>
    </location>
</feature>
<dbReference type="STRING" id="1397108.IMCC12053_482"/>
<dbReference type="PROSITE" id="PS00330">
    <property type="entry name" value="HEMOLYSIN_CALCIUM"/>
    <property type="match status" value="4"/>
</dbReference>
<dbReference type="PATRIC" id="fig|1397108.4.peg.497"/>
<feature type="compositionally biased region" description="Basic and acidic residues" evidence="1">
    <location>
        <begin position="22"/>
        <end position="32"/>
    </location>
</feature>
<feature type="compositionally biased region" description="Acidic residues" evidence="1">
    <location>
        <begin position="33"/>
        <end position="44"/>
    </location>
</feature>
<dbReference type="PRINTS" id="PR00313">
    <property type="entry name" value="CABNDNGRPT"/>
</dbReference>
<dbReference type="Gene3D" id="2.60.40.3440">
    <property type="match status" value="1"/>
</dbReference>
<evidence type="ECO:0000313" key="5">
    <source>
        <dbReference type="Proteomes" id="UP000064920"/>
    </source>
</evidence>
<dbReference type="Pfam" id="PF13403">
    <property type="entry name" value="Hint_2"/>
    <property type="match status" value="1"/>
</dbReference>
<dbReference type="Pfam" id="PF17892">
    <property type="entry name" value="Cadherin_5"/>
    <property type="match status" value="5"/>
</dbReference>
<feature type="domain" description="Cadherin-like" evidence="3">
    <location>
        <begin position="678"/>
        <end position="768"/>
    </location>
</feature>
<dbReference type="KEGG" id="cmar:IMCC12053_482"/>
<dbReference type="Pfam" id="PF00353">
    <property type="entry name" value="HemolysinCabind"/>
    <property type="match status" value="8"/>
</dbReference>
<dbReference type="Pfam" id="PF17963">
    <property type="entry name" value="Big_9"/>
    <property type="match status" value="5"/>
</dbReference>
<dbReference type="InterPro" id="IPR036844">
    <property type="entry name" value="Hint_dom_sf"/>
</dbReference>
<dbReference type="Gene3D" id="2.60.40.10">
    <property type="entry name" value="Immunoglobulins"/>
    <property type="match status" value="1"/>
</dbReference>
<dbReference type="GO" id="GO:0016539">
    <property type="term" value="P:intein-mediated protein splicing"/>
    <property type="evidence" value="ECO:0007669"/>
    <property type="project" value="InterPro"/>
</dbReference>
<dbReference type="NCBIfam" id="NF012211">
    <property type="entry name" value="tand_rpt_95"/>
    <property type="match status" value="10"/>
</dbReference>
<dbReference type="Gene3D" id="2.170.16.10">
    <property type="entry name" value="Hedgehog/Intein (Hint) domain"/>
    <property type="match status" value="1"/>
</dbReference>
<reference evidence="4 5" key="1">
    <citation type="submission" date="2015-05" db="EMBL/GenBank/DDBJ databases">
        <authorList>
            <person name="Wang D.B."/>
            <person name="Wang M."/>
        </authorList>
    </citation>
    <scope>NUCLEOTIDE SEQUENCE [LARGE SCALE GENOMIC DNA]</scope>
    <source>
        <strain evidence="4 5">IMCC 12053</strain>
    </source>
</reference>
<dbReference type="InterPro" id="IPR006141">
    <property type="entry name" value="Intein_N"/>
</dbReference>
<evidence type="ECO:0000259" key="2">
    <source>
        <dbReference type="Pfam" id="PF13403"/>
    </source>
</evidence>
<dbReference type="InterPro" id="IPR001343">
    <property type="entry name" value="Hemolysn_Ca-bd"/>
</dbReference>
<evidence type="ECO:0000256" key="1">
    <source>
        <dbReference type="SAM" id="MobiDB-lite"/>
    </source>
</evidence>
<dbReference type="InterPro" id="IPR018511">
    <property type="entry name" value="Hemolysin-typ_Ca-bd_CS"/>
</dbReference>
<evidence type="ECO:0000313" key="4">
    <source>
        <dbReference type="EMBL" id="ALI54431.1"/>
    </source>
</evidence>
<feature type="domain" description="Cadherin-like" evidence="3">
    <location>
        <begin position="771"/>
        <end position="862"/>
    </location>
</feature>
<dbReference type="SUPFAM" id="SSF51120">
    <property type="entry name" value="beta-Roll"/>
    <property type="match status" value="4"/>
</dbReference>
<protein>
    <submittedName>
        <fullName evidence="4">T1SS secreted agglutinin RTX</fullName>
    </submittedName>
</protein>
<feature type="domain" description="Cadherin-like" evidence="3">
    <location>
        <begin position="120"/>
        <end position="211"/>
    </location>
</feature>
<feature type="compositionally biased region" description="Acidic residues" evidence="1">
    <location>
        <begin position="404"/>
        <end position="416"/>
    </location>
</feature>
<sequence length="1662" mass="173548">MFVDDEGQPTGETLVFTEIEEVRGNDVGRAPDAEDDTASTDEDTPVTINVLGNDTDPDGDDLTVSEATSPNGTVTINPDGTLTFTPDENFNGEAVITYTVTDPDGNEDTATVTVDVAPINDAPDAVDDADTTDEDTAITVDLLANDSDVDGDDLTVVSASVPAEQGTLVDNGDGTVTFTPAPDFNGEATITYTIEDEEGLQDTAVHTITVTPENDAPVAEDDTASTDEDSPVTINVLGNDTDPDGDDLTVSEATSPNGTVTINPDGTLTFTPDENFNGEAVITYTVTDPDGNEDTATVTVDVAPINDAPDAVDDADTTDEDTAITVDLLANDSDVDGDDLTVVSASVPAEQGTLVDNGDGTVTFTPAPDFNGEATITYTIEDEEGLQDTAVHTITVTPENDAPVAEDDTASTDEDSPVTINVLGNDTDPDGDDLTVSEATSPNGTVTINPDGTLTFTPDENFNGEAVITYTVTDPDGNEDTATVTVDVAPINDAPDAVDDADTTDEDTAITVDLLANDSDVDGDDLTVVSASVPAEQGTLVDNGDGTVTFTPAPDFNGEATITYTIEDEEGLQDTAVHTITVTPENDAPVAEDDTASTDEDSPVTINVLGNDTDPDGDDLTVSEATSPNGTVTINPDGTLTFTPDENFNGEAVITYTVTDPDGNEDTATVTVDVAPINDAPDAVDDADTTDEDTAITVDLLANDSDVDGDDLTVVSASVPAEQGTLVDNGDGTVTFTPAPDFNGEATITYTIEDEEGLQDTAVHTITVVGVNEDPEAEDDCTFTNEDTPVTVNLLANDTDPDGDPLTVVSAVLTDGEGTLIDNGDGTVTFEPSPDWNGVAVVTYTVDDGNGGTDTAEHLIAVRPINDAPEAVDDTAETDFNAPVIIDVLDNDTDVDGDDLTVIAATSPDGTVEINPDGTLTFTPTDGFTGEATIDYTIEDEDGLQASAQVSITVGDQPRDGIVEGTSGDDLIDLAYTGDPDGDMIDNNDELLAGEGPNDDIIFGYDGDDTILGGEGDDEIDGGTGDDTIFGEDGDDVIVDEQGSDTVDGGDGDDEIDVAGGDSPDTIAELLGLTNPNNLADLDYSPYSEVVPVDSDPNDDIDTVIGGAGDDTIITGDDADYIEGGDGDDTIYSGIDDDTVFGGDGDDYIEDVQGADYVDGGAGDDTIIVGFDTFSDYSNGGLSDDPKLPSAGYPFLEDQNQIDGKDEVHGGDGDDYIVTGDDADLIYGDDGDDTIKAGIDDDTVYGGAGNDNILGGHGSDYIEGGDGDDYIDASDLFQIMNHTNEDDATDPFPNNDMDIVYGGAGNDTIIGGDDQDMLYGEDGNDIIDGGIDDDIIDGGAGNDILMGGDGDDTITAGEGFDTVSGGTGSDSIYGGGDNDVLSGGDDNDFIYISESQSGQNNTTVNGGAGGLDWDTLDISDMLSNGWVITTQVQNPDSDGNGFDGQIQLYNADDDTYANINYTNIEQVIPCFTPGTMIATPEGERAVESLKVGDKVITRDNGMQTIRWVGAKEMTTDELTKRAELKPILIREGALGQGLPERDMIVSPNHRMLVTSEKAALLFEDYEVLVAAKHLLGREGVEELDAQDVTYIHIMFDRHEVILSDGTWSESFQPGDYTLAGIGEESRTEIFTLFPELRDIATREDYVTARRVLRKHEAALLVN</sequence>
<dbReference type="InterPro" id="IPR028992">
    <property type="entry name" value="Hedgehog/Intein_dom"/>
</dbReference>
<proteinExistence type="predicted"/>
<gene>
    <name evidence="4" type="ORF">IMCC12053_482</name>
</gene>
<keyword evidence="5" id="KW-1185">Reference proteome</keyword>
<dbReference type="InterPro" id="IPR013783">
    <property type="entry name" value="Ig-like_fold"/>
</dbReference>
<feature type="region of interest" description="Disordered" evidence="1">
    <location>
        <begin position="22"/>
        <end position="59"/>
    </location>
</feature>
<feature type="domain" description="Cadherin-like" evidence="3">
    <location>
        <begin position="306"/>
        <end position="397"/>
    </location>
</feature>
<dbReference type="PANTHER" id="PTHR34720">
    <property type="entry name" value="MICROCYSTIN DEPENDENT PROTEIN"/>
    <property type="match status" value="1"/>
</dbReference>
<dbReference type="EMBL" id="CP012023">
    <property type="protein sequence ID" value="ALI54431.1"/>
    <property type="molecule type" value="Genomic_DNA"/>
</dbReference>
<dbReference type="InterPro" id="IPR041690">
    <property type="entry name" value="Cadherin_5"/>
</dbReference>
<dbReference type="SUPFAM" id="SSF51294">
    <property type="entry name" value="Hedgehog/intein (Hint) domain"/>
    <property type="match status" value="1"/>
</dbReference>
<dbReference type="PANTHER" id="PTHR34720:SF9">
    <property type="entry name" value="BLR4714 PROTEIN"/>
    <property type="match status" value="1"/>
</dbReference>